<feature type="transmembrane region" description="Helical" evidence="1">
    <location>
        <begin position="226"/>
        <end position="246"/>
    </location>
</feature>
<proteinExistence type="predicted"/>
<feature type="transmembrane region" description="Helical" evidence="1">
    <location>
        <begin position="77"/>
        <end position="101"/>
    </location>
</feature>
<evidence type="ECO:0000256" key="1">
    <source>
        <dbReference type="SAM" id="Phobius"/>
    </source>
</evidence>
<dbReference type="Proteomes" id="UP000567067">
    <property type="component" value="Unassembled WGS sequence"/>
</dbReference>
<name>A0A7W3SWX1_9BACL</name>
<keyword evidence="1" id="KW-0812">Transmembrane</keyword>
<evidence type="ECO:0000313" key="2">
    <source>
        <dbReference type="EMBL" id="MBA9087751.1"/>
    </source>
</evidence>
<feature type="transmembrane region" description="Helical" evidence="1">
    <location>
        <begin position="165"/>
        <end position="186"/>
    </location>
</feature>
<comment type="caution">
    <text evidence="2">The sequence shown here is derived from an EMBL/GenBank/DDBJ whole genome shotgun (WGS) entry which is preliminary data.</text>
</comment>
<keyword evidence="1" id="KW-0472">Membrane</keyword>
<dbReference type="RefSeq" id="WP_182538894.1">
    <property type="nucleotide sequence ID" value="NZ_JACJIP010000035.1"/>
</dbReference>
<feature type="transmembrane region" description="Helical" evidence="1">
    <location>
        <begin position="122"/>
        <end position="145"/>
    </location>
</feature>
<dbReference type="AlphaFoldDB" id="A0A7W3SWX1"/>
<gene>
    <name evidence="2" type="ORF">FHR92_004242</name>
</gene>
<evidence type="ECO:0000313" key="3">
    <source>
        <dbReference type="Proteomes" id="UP000567067"/>
    </source>
</evidence>
<feature type="transmembrane region" description="Helical" evidence="1">
    <location>
        <begin position="198"/>
        <end position="220"/>
    </location>
</feature>
<organism evidence="2 3">
    <name type="scientific">Fontibacillus solani</name>
    <dbReference type="NCBI Taxonomy" id="1572857"/>
    <lineage>
        <taxon>Bacteria</taxon>
        <taxon>Bacillati</taxon>
        <taxon>Bacillota</taxon>
        <taxon>Bacilli</taxon>
        <taxon>Bacillales</taxon>
        <taxon>Paenibacillaceae</taxon>
        <taxon>Fontibacillus</taxon>
    </lineage>
</organism>
<sequence>MTYVRNGWSLVRNQFPSVIILFLYQLLWGLFLYRVVNTAVTTFLSRYPDPPPSALSKILFILEGQYELLHNSEIHTYFWLFIGMVVLRMLLTPFFQAGILYGLTPADSRKSGLTLFRGMKEFWRPVLLFFLLEIILISIPLLWILPKLYALWPSLIYTSGGILPVLKVCGYLLGWFSYCFLIRQCLLFMQFGYLFKKGAWGSLWLGIIHILPGIAIFIILGSAVTAIFLIFGSVSWIWTGLLALILQQAFPFFRCLFNVWGITSQFQLWYSKSQNS</sequence>
<accession>A0A7W3SWX1</accession>
<keyword evidence="1" id="KW-1133">Transmembrane helix</keyword>
<feature type="transmembrane region" description="Helical" evidence="1">
    <location>
        <begin position="15"/>
        <end position="36"/>
    </location>
</feature>
<protein>
    <submittedName>
        <fullName evidence="2">Uncharacterized protein</fullName>
    </submittedName>
</protein>
<keyword evidence="3" id="KW-1185">Reference proteome</keyword>
<dbReference type="EMBL" id="JACJIP010000035">
    <property type="protein sequence ID" value="MBA9087751.1"/>
    <property type="molecule type" value="Genomic_DNA"/>
</dbReference>
<reference evidence="2 3" key="1">
    <citation type="submission" date="2020-08" db="EMBL/GenBank/DDBJ databases">
        <title>Genomic Encyclopedia of Type Strains, Phase III (KMG-III): the genomes of soil and plant-associated and newly described type strains.</title>
        <authorList>
            <person name="Whitman W."/>
        </authorList>
    </citation>
    <scope>NUCLEOTIDE SEQUENCE [LARGE SCALE GENOMIC DNA]</scope>
    <source>
        <strain evidence="2 3">CECT 8693</strain>
    </source>
</reference>